<comment type="caution">
    <text evidence="2">The sequence shown here is derived from an EMBL/GenBank/DDBJ whole genome shotgun (WGS) entry which is preliminary data.</text>
</comment>
<gene>
    <name evidence="2" type="ORF">EJB05_30403</name>
</gene>
<evidence type="ECO:0000256" key="1">
    <source>
        <dbReference type="SAM" id="Phobius"/>
    </source>
</evidence>
<proteinExistence type="predicted"/>
<dbReference type="EMBL" id="RWGY01000026">
    <property type="protein sequence ID" value="TVU20806.1"/>
    <property type="molecule type" value="Genomic_DNA"/>
</dbReference>
<keyword evidence="1" id="KW-0812">Transmembrane</keyword>
<protein>
    <submittedName>
        <fullName evidence="2">Uncharacterized protein</fullName>
    </submittedName>
</protein>
<evidence type="ECO:0000313" key="3">
    <source>
        <dbReference type="Proteomes" id="UP000324897"/>
    </source>
</evidence>
<dbReference type="AlphaFoldDB" id="A0A5J9UB81"/>
<evidence type="ECO:0000313" key="2">
    <source>
        <dbReference type="EMBL" id="TVU20806.1"/>
    </source>
</evidence>
<keyword evidence="3" id="KW-1185">Reference proteome</keyword>
<name>A0A5J9UB81_9POAL</name>
<accession>A0A5J9UB81</accession>
<dbReference type="Proteomes" id="UP000324897">
    <property type="component" value="Unassembled WGS sequence"/>
</dbReference>
<sequence>MPTALINMRGNPWVYSNPNLPITKVLEGSEAGVPLIYVNPLLFFYLCCVYTEFVIVYLICIHCRSVLMANLSPAESHMKNIKPFNGIDFPLWKEKVKDILKSLELDYVLHKDKPFPPSSDIEEYDEKMHEYQFKLEKWEKDNKFAKRIIKRSISEGIKGEFDDNEDTTASELFFFIELEHKRVSTRFLFTRLTTLRYDGYSGIVKHIRSMYDIAYELRSFGIELSDSFLEHCVETSLKSQPEKWRSGLS</sequence>
<keyword evidence="1" id="KW-1133">Transmembrane helix</keyword>
<dbReference type="OrthoDB" id="439192at2759"/>
<reference evidence="2 3" key="1">
    <citation type="journal article" date="2019" name="Sci. Rep.">
        <title>A high-quality genome of Eragrostis curvula grass provides insights into Poaceae evolution and supports new strategies to enhance forage quality.</title>
        <authorList>
            <person name="Carballo J."/>
            <person name="Santos B.A.C.M."/>
            <person name="Zappacosta D."/>
            <person name="Garbus I."/>
            <person name="Selva J.P."/>
            <person name="Gallo C.A."/>
            <person name="Diaz A."/>
            <person name="Albertini E."/>
            <person name="Caccamo M."/>
            <person name="Echenique V."/>
        </authorList>
    </citation>
    <scope>NUCLEOTIDE SEQUENCE [LARGE SCALE GENOMIC DNA]</scope>
    <source>
        <strain evidence="3">cv. Victoria</strain>
        <tissue evidence="2">Leaf</tissue>
    </source>
</reference>
<dbReference type="Gramene" id="TVU20806">
    <property type="protein sequence ID" value="TVU20806"/>
    <property type="gene ID" value="EJB05_30403"/>
</dbReference>
<keyword evidence="1" id="KW-0472">Membrane</keyword>
<feature type="transmembrane region" description="Helical" evidence="1">
    <location>
        <begin position="42"/>
        <end position="61"/>
    </location>
</feature>
<feature type="non-terminal residue" evidence="2">
    <location>
        <position position="1"/>
    </location>
</feature>
<organism evidence="2 3">
    <name type="scientific">Eragrostis curvula</name>
    <name type="common">weeping love grass</name>
    <dbReference type="NCBI Taxonomy" id="38414"/>
    <lineage>
        <taxon>Eukaryota</taxon>
        <taxon>Viridiplantae</taxon>
        <taxon>Streptophyta</taxon>
        <taxon>Embryophyta</taxon>
        <taxon>Tracheophyta</taxon>
        <taxon>Spermatophyta</taxon>
        <taxon>Magnoliopsida</taxon>
        <taxon>Liliopsida</taxon>
        <taxon>Poales</taxon>
        <taxon>Poaceae</taxon>
        <taxon>PACMAD clade</taxon>
        <taxon>Chloridoideae</taxon>
        <taxon>Eragrostideae</taxon>
        <taxon>Eragrostidinae</taxon>
        <taxon>Eragrostis</taxon>
    </lineage>
</organism>